<accession>A0A381S9V3</accession>
<dbReference type="AlphaFoldDB" id="A0A381S9V3"/>
<proteinExistence type="predicted"/>
<organism evidence="2">
    <name type="scientific">marine metagenome</name>
    <dbReference type="NCBI Taxonomy" id="408172"/>
    <lineage>
        <taxon>unclassified sequences</taxon>
        <taxon>metagenomes</taxon>
        <taxon>ecological metagenomes</taxon>
    </lineage>
</organism>
<feature type="region of interest" description="Disordered" evidence="1">
    <location>
        <begin position="75"/>
        <end position="101"/>
    </location>
</feature>
<evidence type="ECO:0000313" key="2">
    <source>
        <dbReference type="EMBL" id="SVA00872.1"/>
    </source>
</evidence>
<gene>
    <name evidence="2" type="ORF">METZ01_LOCUS53726</name>
</gene>
<dbReference type="EMBL" id="UINC01002846">
    <property type="protein sequence ID" value="SVA00872.1"/>
    <property type="molecule type" value="Genomic_DNA"/>
</dbReference>
<reference evidence="2" key="1">
    <citation type="submission" date="2018-05" db="EMBL/GenBank/DDBJ databases">
        <authorList>
            <person name="Lanie J.A."/>
            <person name="Ng W.-L."/>
            <person name="Kazmierczak K.M."/>
            <person name="Andrzejewski T.M."/>
            <person name="Davidsen T.M."/>
            <person name="Wayne K.J."/>
            <person name="Tettelin H."/>
            <person name="Glass J.I."/>
            <person name="Rusch D."/>
            <person name="Podicherti R."/>
            <person name="Tsui H.-C.T."/>
            <person name="Winkler M.E."/>
        </authorList>
    </citation>
    <scope>NUCLEOTIDE SEQUENCE</scope>
</reference>
<name>A0A381S9V3_9ZZZZ</name>
<protein>
    <submittedName>
        <fullName evidence="2">Uncharacterized protein</fullName>
    </submittedName>
</protein>
<feature type="compositionally biased region" description="Basic and acidic residues" evidence="1">
    <location>
        <begin position="80"/>
        <end position="90"/>
    </location>
</feature>
<sequence length="121" mass="13886">MCGGNTETMNEFTPVVTGVQHTNETCNKSQKINHSTEWVPEVTRKYHGDYEHTSSEKNKTHVPGKEVFKFFSAVQAQHPQETDYQNREDAPEPQSRVEPTRRLNNLVFFQAAINFKHHATG</sequence>
<evidence type="ECO:0000256" key="1">
    <source>
        <dbReference type="SAM" id="MobiDB-lite"/>
    </source>
</evidence>